<gene>
    <name evidence="1" type="ORF">MW7_012490</name>
</gene>
<accession>A0ACD3SML7</accession>
<evidence type="ECO:0000313" key="2">
    <source>
        <dbReference type="Proteomes" id="UP000004277"/>
    </source>
</evidence>
<dbReference type="Proteomes" id="UP000004277">
    <property type="component" value="Unassembled WGS sequence"/>
</dbReference>
<comment type="caution">
    <text evidence="1">The sequence shown here is derived from an EMBL/GenBank/DDBJ whole genome shotgun (WGS) entry which is preliminary data.</text>
</comment>
<dbReference type="EMBL" id="AKCV02000023">
    <property type="protein sequence ID" value="TMS57416.1"/>
    <property type="molecule type" value="Genomic_DNA"/>
</dbReference>
<keyword evidence="2" id="KW-1185">Reference proteome</keyword>
<protein>
    <submittedName>
        <fullName evidence="1">Sulfite exporter TauE/SafE family protein</fullName>
    </submittedName>
</protein>
<evidence type="ECO:0000313" key="1">
    <source>
        <dbReference type="EMBL" id="TMS57416.1"/>
    </source>
</evidence>
<sequence length="247" mass="26545">MTTGILFSAFVMALLGGVHCAAMCGGVAVLAEDRMALPLRQVRPGRLWLEQWVMHLGRLTTYAILGGVLGALGMLVWQQSWLPVQRWLFAAGSFWMIAYGLFLMLPNSRDRTGWAGRMGLWLGRLMRALPGHAAFGHWLAGRPVLQRYVAGLGWGLIPCGMVYGALALALLAGNPVGSALVMLAFGAGTLPNLLLLSGGAGWLRHWVRRPAVRGTLALAVTGFGLLGLYRAVHLPDALLAQGFCVTF</sequence>
<proteinExistence type="predicted"/>
<organism evidence="1 2">
    <name type="scientific">Imbroritus primus</name>
    <dbReference type="NCBI Taxonomy" id="3058603"/>
    <lineage>
        <taxon>Bacteria</taxon>
        <taxon>Pseudomonadati</taxon>
        <taxon>Pseudomonadota</taxon>
        <taxon>Betaproteobacteria</taxon>
        <taxon>Burkholderiales</taxon>
        <taxon>Burkholderiaceae</taxon>
        <taxon>Imbroritus</taxon>
    </lineage>
</organism>
<name>A0ACD3SML7_9BURK</name>
<reference evidence="1" key="1">
    <citation type="submission" date="2019-05" db="EMBL/GenBank/DDBJ databases">
        <title>Revised genome assembly of Burkholderiaceae (previously Ralstonia) sp. PBA.</title>
        <authorList>
            <person name="Gan H.M."/>
        </authorList>
    </citation>
    <scope>NUCLEOTIDE SEQUENCE</scope>
    <source>
        <strain evidence="1">PBA</strain>
    </source>
</reference>